<feature type="domain" description="Fatty acyl-CoA reductase C-terminal" evidence="1">
    <location>
        <begin position="13"/>
        <end position="65"/>
    </location>
</feature>
<dbReference type="Pfam" id="PF03015">
    <property type="entry name" value="Sterile"/>
    <property type="match status" value="1"/>
</dbReference>
<gene>
    <name evidence="2" type="ORF">QE152_g1642</name>
</gene>
<evidence type="ECO:0000313" key="3">
    <source>
        <dbReference type="Proteomes" id="UP001458880"/>
    </source>
</evidence>
<proteinExistence type="predicted"/>
<sequence>MEFPYNNCQRIRNFHTTTVKELHQAVESAEDGDNFNIDMSQEKGFDWDPYVKDFMLGIRQYVLKDDLSSLPKARVKMNWFYWVNRIIQLSSIYLLLKLFVF</sequence>
<dbReference type="EMBL" id="JASPKY010000009">
    <property type="protein sequence ID" value="KAK9753897.1"/>
    <property type="molecule type" value="Genomic_DNA"/>
</dbReference>
<dbReference type="Proteomes" id="UP001458880">
    <property type="component" value="Unassembled WGS sequence"/>
</dbReference>
<keyword evidence="3" id="KW-1185">Reference proteome</keyword>
<reference evidence="2 3" key="1">
    <citation type="journal article" date="2024" name="BMC Genomics">
        <title>De novo assembly and annotation of Popillia japonica's genome with initial clues to its potential as an invasive pest.</title>
        <authorList>
            <person name="Cucini C."/>
            <person name="Boschi S."/>
            <person name="Funari R."/>
            <person name="Cardaioli E."/>
            <person name="Iannotti N."/>
            <person name="Marturano G."/>
            <person name="Paoli F."/>
            <person name="Bruttini M."/>
            <person name="Carapelli A."/>
            <person name="Frati F."/>
            <person name="Nardi F."/>
        </authorList>
    </citation>
    <scope>NUCLEOTIDE SEQUENCE [LARGE SCALE GENOMIC DNA]</scope>
    <source>
        <strain evidence="2">DMR45628</strain>
    </source>
</reference>
<organism evidence="2 3">
    <name type="scientific">Popillia japonica</name>
    <name type="common">Japanese beetle</name>
    <dbReference type="NCBI Taxonomy" id="7064"/>
    <lineage>
        <taxon>Eukaryota</taxon>
        <taxon>Metazoa</taxon>
        <taxon>Ecdysozoa</taxon>
        <taxon>Arthropoda</taxon>
        <taxon>Hexapoda</taxon>
        <taxon>Insecta</taxon>
        <taxon>Pterygota</taxon>
        <taxon>Neoptera</taxon>
        <taxon>Endopterygota</taxon>
        <taxon>Coleoptera</taxon>
        <taxon>Polyphaga</taxon>
        <taxon>Scarabaeiformia</taxon>
        <taxon>Scarabaeidae</taxon>
        <taxon>Rutelinae</taxon>
        <taxon>Popillia</taxon>
    </lineage>
</organism>
<dbReference type="InterPro" id="IPR033640">
    <property type="entry name" value="FAR_C"/>
</dbReference>
<dbReference type="AlphaFoldDB" id="A0AAW1N4Y9"/>
<name>A0AAW1N4Y9_POPJA</name>
<evidence type="ECO:0000313" key="2">
    <source>
        <dbReference type="EMBL" id="KAK9753897.1"/>
    </source>
</evidence>
<comment type="caution">
    <text evidence="2">The sequence shown here is derived from an EMBL/GenBank/DDBJ whole genome shotgun (WGS) entry which is preliminary data.</text>
</comment>
<protein>
    <submittedName>
        <fullName evidence="2">Male sterility protein</fullName>
    </submittedName>
</protein>
<evidence type="ECO:0000259" key="1">
    <source>
        <dbReference type="Pfam" id="PF03015"/>
    </source>
</evidence>
<accession>A0AAW1N4Y9</accession>